<evidence type="ECO:0000256" key="9">
    <source>
        <dbReference type="PIRNR" id="PIRNR003128"/>
    </source>
</evidence>
<dbReference type="PANTHER" id="PTHR11059">
    <property type="entry name" value="DNA REPAIR PROTEIN RECN"/>
    <property type="match status" value="1"/>
</dbReference>
<keyword evidence="4" id="KW-0547">Nucleotide-binding</keyword>
<keyword evidence="6" id="KW-0067">ATP-binding</keyword>
<dbReference type="NCBIfam" id="NF008121">
    <property type="entry name" value="PRK10869.1"/>
    <property type="match status" value="1"/>
</dbReference>
<feature type="coiled-coil region" evidence="10">
    <location>
        <begin position="248"/>
        <end position="282"/>
    </location>
</feature>
<sequence>MLQHLTIRNLAIVQEAELDFKKGMTVITGETGAGKSILLDALNLVLGHRADIDLIQPGQEKAEVTALFDVSHLPGAVLWLTDLELNSEETESCILRRTIYQNGRSRAYINGIPTTTQQLRLLGEYLVQMHGQHKHQVLLQPREQLRILDTYGKHTQEVDALKTLYYKIEKLLHRKQKITATDGSADYQIELLQYQIEEIDNLQLLPNEVQRLYQEHDQLAHADHTLQACQTALDSLDNEECGNALQLVHQAKQSLNNLFDKYEALKNVKECLENACIQLNETVSELSHFMDNLEINPEKLSDITQRLDRIHDIARKHKIEPEQLYAYHETLKTKLATLIEQNQSIDEVDAQIDILTKEYLKIAKQLRQKRKQTAKKLEDEITKHIQTLAMQGAEFKVLCEATAEANGLSPSGLDEVTFCISANIGHPPKPIHKVASGGELSRISLALELTTLKDLPSPTLIFDEVDVGIGGKTGAIVGQCLHTLSHNQQVICITHLPQVAAFGDQHLYVSKMKTKQQTQTTVHELTEDERVDEIARMLGGIDIGAEARAQAKHLLKQEKQAVGV</sequence>
<evidence type="ECO:0000259" key="11">
    <source>
        <dbReference type="Pfam" id="PF02463"/>
    </source>
</evidence>
<protein>
    <recommendedName>
        <fullName evidence="3 9">DNA repair protein RecN</fullName>
    </recommendedName>
    <alternativeName>
        <fullName evidence="8 9">Recombination protein N</fullName>
    </alternativeName>
</protein>
<keyword evidence="10" id="KW-0175">Coiled coil</keyword>
<dbReference type="Proteomes" id="UP000051494">
    <property type="component" value="Unassembled WGS sequence"/>
</dbReference>
<gene>
    <name evidence="12" type="primary">recN</name>
    <name evidence="13" type="ORF">CC99x_002740</name>
    <name evidence="12" type="ORF">CC99x_01494</name>
</gene>
<dbReference type="FunFam" id="3.40.50.300:FF:000319">
    <property type="entry name" value="DNA repair protein RecN"/>
    <property type="match status" value="1"/>
</dbReference>
<dbReference type="GO" id="GO:0006281">
    <property type="term" value="P:DNA repair"/>
    <property type="evidence" value="ECO:0007669"/>
    <property type="project" value="UniProtKB-KW"/>
</dbReference>
<comment type="similarity">
    <text evidence="2 9">Belongs to the RecN family.</text>
</comment>
<evidence type="ECO:0000256" key="6">
    <source>
        <dbReference type="ARBA" id="ARBA00022840"/>
    </source>
</evidence>
<dbReference type="RefSeq" id="WP_057624587.1">
    <property type="nucleotide sequence ID" value="NZ_LKHV02000001.1"/>
</dbReference>
<dbReference type="GO" id="GO:0009432">
    <property type="term" value="P:SOS response"/>
    <property type="evidence" value="ECO:0007669"/>
    <property type="project" value="TreeGrafter"/>
</dbReference>
<evidence type="ECO:0000256" key="5">
    <source>
        <dbReference type="ARBA" id="ARBA00022763"/>
    </source>
</evidence>
<dbReference type="CDD" id="cd03241">
    <property type="entry name" value="ABC_RecN"/>
    <property type="match status" value="2"/>
</dbReference>
<feature type="domain" description="RecF/RecN/SMC N-terminal" evidence="11">
    <location>
        <begin position="2"/>
        <end position="514"/>
    </location>
</feature>
<evidence type="ECO:0000256" key="10">
    <source>
        <dbReference type="SAM" id="Coils"/>
    </source>
</evidence>
<dbReference type="EMBL" id="LKHV02000001">
    <property type="protein sequence ID" value="MCS5707815.1"/>
    <property type="molecule type" value="Genomic_DNA"/>
</dbReference>
<name>A0A0Q9YDJ2_9GAMM</name>
<evidence type="ECO:0000313" key="13">
    <source>
        <dbReference type="EMBL" id="MCS5707815.1"/>
    </source>
</evidence>
<reference evidence="12" key="1">
    <citation type="submission" date="2015-09" db="EMBL/GenBank/DDBJ databases">
        <title>Draft Genome Sequences of Two Novel Amoeba-resistant Intranuclear Bacteria, Candidatus Berkiella cookevillensis and Candidatus Berkiella aquae.</title>
        <authorList>
            <person name="Mehari Y.T."/>
            <person name="Arivett B.A."/>
            <person name="Farone A.L."/>
            <person name="Gunderson J.H."/>
            <person name="Farone M.B."/>
        </authorList>
    </citation>
    <scope>NUCLEOTIDE SEQUENCE [LARGE SCALE GENOMIC DNA]</scope>
    <source>
        <strain evidence="12">CC99</strain>
    </source>
</reference>
<keyword evidence="7 9" id="KW-0234">DNA repair</keyword>
<evidence type="ECO:0000313" key="12">
    <source>
        <dbReference type="EMBL" id="KRG18607.1"/>
    </source>
</evidence>
<evidence type="ECO:0000256" key="1">
    <source>
        <dbReference type="ARBA" id="ARBA00003618"/>
    </source>
</evidence>
<dbReference type="GO" id="GO:0006310">
    <property type="term" value="P:DNA recombination"/>
    <property type="evidence" value="ECO:0007669"/>
    <property type="project" value="InterPro"/>
</dbReference>
<evidence type="ECO:0000256" key="4">
    <source>
        <dbReference type="ARBA" id="ARBA00022741"/>
    </source>
</evidence>
<reference evidence="13" key="2">
    <citation type="journal article" date="2016" name="Genome Announc.">
        <title>Draft Genome Sequences of Two Novel Amoeba-Resistant Intranuclear Bacteria, 'Candidatus Berkiella cookevillensis' and 'Candidatus Berkiella aquae'.</title>
        <authorList>
            <person name="Mehari Y.T."/>
            <person name="Arivett B.A."/>
            <person name="Farone A.L."/>
            <person name="Gunderson J.H."/>
            <person name="Farone M.B."/>
        </authorList>
    </citation>
    <scope>NUCLEOTIDE SEQUENCE</scope>
    <source>
        <strain evidence="13">CC99</strain>
    </source>
</reference>
<feature type="coiled-coil region" evidence="10">
    <location>
        <begin position="338"/>
        <end position="383"/>
    </location>
</feature>
<evidence type="ECO:0000256" key="3">
    <source>
        <dbReference type="ARBA" id="ARBA00021315"/>
    </source>
</evidence>
<dbReference type="EMBL" id="LKHV01000006">
    <property type="protein sequence ID" value="KRG18607.1"/>
    <property type="molecule type" value="Genomic_DNA"/>
</dbReference>
<dbReference type="NCBIfam" id="TIGR00634">
    <property type="entry name" value="recN"/>
    <property type="match status" value="1"/>
</dbReference>
<keyword evidence="14" id="KW-1185">Reference proteome</keyword>
<dbReference type="AlphaFoldDB" id="A0A0Q9YDJ2"/>
<dbReference type="PANTHER" id="PTHR11059:SF0">
    <property type="entry name" value="DNA REPAIR PROTEIN RECN"/>
    <property type="match status" value="1"/>
</dbReference>
<evidence type="ECO:0000256" key="2">
    <source>
        <dbReference type="ARBA" id="ARBA00009441"/>
    </source>
</evidence>
<keyword evidence="5 9" id="KW-0227">DNA damage</keyword>
<dbReference type="FunFam" id="3.40.50.300:FF:000356">
    <property type="entry name" value="DNA repair protein RecN"/>
    <property type="match status" value="1"/>
</dbReference>
<evidence type="ECO:0000256" key="8">
    <source>
        <dbReference type="ARBA" id="ARBA00033408"/>
    </source>
</evidence>
<dbReference type="STRING" id="437022.CC99x_01494"/>
<comment type="function">
    <text evidence="1 9">May be involved in recombinational repair of damaged DNA.</text>
</comment>
<organism evidence="12">
    <name type="scientific">Candidatus Berkiella cookevillensis</name>
    <dbReference type="NCBI Taxonomy" id="437022"/>
    <lineage>
        <taxon>Bacteria</taxon>
        <taxon>Pseudomonadati</taxon>
        <taxon>Pseudomonadota</taxon>
        <taxon>Gammaproteobacteria</taxon>
        <taxon>Candidatus Berkiellales</taxon>
        <taxon>Candidatus Berkiellaceae</taxon>
        <taxon>Candidatus Berkiella</taxon>
    </lineage>
</organism>
<comment type="caution">
    <text evidence="12">The sequence shown here is derived from an EMBL/GenBank/DDBJ whole genome shotgun (WGS) entry which is preliminary data.</text>
</comment>
<dbReference type="PATRIC" id="fig|1590042.3.peg.1518"/>
<dbReference type="Gene3D" id="3.40.50.300">
    <property type="entry name" value="P-loop containing nucleotide triphosphate hydrolases"/>
    <property type="match status" value="2"/>
</dbReference>
<dbReference type="InterPro" id="IPR003395">
    <property type="entry name" value="RecF/RecN/SMC_N"/>
</dbReference>
<dbReference type="GO" id="GO:0005524">
    <property type="term" value="F:ATP binding"/>
    <property type="evidence" value="ECO:0007669"/>
    <property type="project" value="UniProtKB-KW"/>
</dbReference>
<dbReference type="SUPFAM" id="SSF52540">
    <property type="entry name" value="P-loop containing nucleoside triphosphate hydrolases"/>
    <property type="match status" value="1"/>
</dbReference>
<reference evidence="13" key="3">
    <citation type="submission" date="2021-06" db="EMBL/GenBank/DDBJ databases">
        <title>Genomic Description and Analysis of Intracellular Bacteria, Candidatus Berkiella cookevillensis and Candidatus Berkiella aquae.</title>
        <authorList>
            <person name="Kidane D.T."/>
            <person name="Mehari Y.T."/>
            <person name="Rice F.C."/>
            <person name="Arivett B.A."/>
            <person name="Farone A.L."/>
            <person name="Berk S.G."/>
            <person name="Farone M.B."/>
        </authorList>
    </citation>
    <scope>NUCLEOTIDE SEQUENCE</scope>
    <source>
        <strain evidence="13">CC99</strain>
    </source>
</reference>
<dbReference type="InterPro" id="IPR004604">
    <property type="entry name" value="DNA_recomb/repair_RecN"/>
</dbReference>
<dbReference type="PIRSF" id="PIRSF003128">
    <property type="entry name" value="RecN"/>
    <property type="match status" value="1"/>
</dbReference>
<proteinExistence type="inferred from homology"/>
<evidence type="ECO:0000256" key="7">
    <source>
        <dbReference type="ARBA" id="ARBA00023204"/>
    </source>
</evidence>
<dbReference type="GO" id="GO:0043590">
    <property type="term" value="C:bacterial nucleoid"/>
    <property type="evidence" value="ECO:0007669"/>
    <property type="project" value="TreeGrafter"/>
</dbReference>
<dbReference type="OrthoDB" id="9806954at2"/>
<accession>A0A0Q9YDJ2</accession>
<dbReference type="Pfam" id="PF02463">
    <property type="entry name" value="SMC_N"/>
    <property type="match status" value="1"/>
</dbReference>
<evidence type="ECO:0000313" key="14">
    <source>
        <dbReference type="Proteomes" id="UP000051494"/>
    </source>
</evidence>
<dbReference type="InterPro" id="IPR027417">
    <property type="entry name" value="P-loop_NTPase"/>
</dbReference>